<keyword evidence="1" id="KW-0808">Transferase</keyword>
<dbReference type="InterPro" id="IPR002178">
    <property type="entry name" value="PTS_EIIA_type-2_dom"/>
</dbReference>
<evidence type="ECO:0000256" key="2">
    <source>
        <dbReference type="ARBA" id="ARBA00022737"/>
    </source>
</evidence>
<dbReference type="GO" id="GO:0008982">
    <property type="term" value="F:protein-N(PI)-phosphohistidine-sugar phosphotransferase activity"/>
    <property type="evidence" value="ECO:0007669"/>
    <property type="project" value="InterPro"/>
</dbReference>
<dbReference type="Gene3D" id="3.40.930.10">
    <property type="entry name" value="Mannitol-specific EII, Chain A"/>
    <property type="match status" value="1"/>
</dbReference>
<evidence type="ECO:0000256" key="3">
    <source>
        <dbReference type="ARBA" id="ARBA00023015"/>
    </source>
</evidence>
<dbReference type="Proteomes" id="UP000559598">
    <property type="component" value="Unassembled WGS sequence"/>
</dbReference>
<dbReference type="AlphaFoldDB" id="A0A840DNA0"/>
<feature type="domain" description="PRD" evidence="8">
    <location>
        <begin position="361"/>
        <end position="466"/>
    </location>
</feature>
<evidence type="ECO:0000259" key="7">
    <source>
        <dbReference type="PROSITE" id="PS51099"/>
    </source>
</evidence>
<dbReference type="PROSITE" id="PS51094">
    <property type="entry name" value="PTS_EIIA_TYPE_2"/>
    <property type="match status" value="1"/>
</dbReference>
<organism evidence="9 10">
    <name type="scientific">Anoxybacteroides voinovskiense</name>
    <dbReference type="NCBI Taxonomy" id="230470"/>
    <lineage>
        <taxon>Bacteria</taxon>
        <taxon>Bacillati</taxon>
        <taxon>Bacillota</taxon>
        <taxon>Bacilli</taxon>
        <taxon>Bacillales</taxon>
        <taxon>Anoxybacillaceae</taxon>
        <taxon>Anoxybacteroides</taxon>
    </lineage>
</organism>
<sequence>MVYLKNVNNQPDETMLSIGCDCSVSVLQLKVKGADDVQFCQQIVAKEVNGVYISARERKILDVLLSHEKGITIGEIAAMLDVSERTIHRDLKGLERLLEDYELALVKKAGVGIQISGEAEKKRELQIRLFHLSHPEYTPEERQTMILIALLEAVEPVKLLSLANDLNVTVATISNDLDKIQEELEKQGLSLIRKRGYGVEIAGSEAAKRKMMSELLFRHFDESQFLSFMKESIQKKSADTINTVTEKLLGLVDKKKLFVIEAQMEQMKAELPFTIADSSYIALVIHLALAIERIMQGEPINFEAQYLETIQTTKEYKTAEKIAQSLEAAFSVSIPKEEIGYITMHLMGAKMRDRQGYMLEEASLEIGMKTQELIRYVSDKLHVDLTDDYPLYEDLVVHLKPALYRIQHNMGISNPLLDKITKDYSELFHIVEEAMNDVFSEVVIPKEEIGYVVLHFASALLRGKKGLHALVICSSGLGTAKILATRLKKEIPDISQIEQKSFFDLRYIEPSHYDLIVSTVPISLEEPYFLVSPMLQDDEVVAIRRFIKDKKAKVRPVESSAAGNMIQKMNAIQVVSETIVQLLKELTVQPLTTDSVHDALVEACQQLQKKGTIRDAKSVVNELLRREQAGGLGIPETTLALYHARSPDVLRPTFTVYPLSHPQTVMGMDQQPMKMERMLLLLAPSEAPEAMLSVLSHLSSLIIKDEESISLFAHGTEAQLHAFLSRQFEAFFYHFIQLGSE</sequence>
<keyword evidence="4" id="KW-0010">Activator</keyword>
<keyword evidence="10" id="KW-1185">Reference proteome</keyword>
<comment type="caution">
    <text evidence="9">The sequence shown here is derived from an EMBL/GenBank/DDBJ whole genome shotgun (WGS) entry which is preliminary data.</text>
</comment>
<accession>A0A840DNA0</accession>
<evidence type="ECO:0000256" key="4">
    <source>
        <dbReference type="ARBA" id="ARBA00023159"/>
    </source>
</evidence>
<proteinExistence type="predicted"/>
<feature type="domain" description="PRD" evidence="8">
    <location>
        <begin position="251"/>
        <end position="356"/>
    </location>
</feature>
<dbReference type="PANTHER" id="PTHR30185">
    <property type="entry name" value="CRYPTIC BETA-GLUCOSIDE BGL OPERON ANTITERMINATOR"/>
    <property type="match status" value="1"/>
</dbReference>
<dbReference type="InterPro" id="IPR011608">
    <property type="entry name" value="PRD"/>
</dbReference>
<keyword evidence="2" id="KW-0677">Repeat</keyword>
<dbReference type="Pfam" id="PF00359">
    <property type="entry name" value="PTS_EIIA_2"/>
    <property type="match status" value="1"/>
</dbReference>
<dbReference type="InterPro" id="IPR036634">
    <property type="entry name" value="PRD_sf"/>
</dbReference>
<dbReference type="SUPFAM" id="SSF55804">
    <property type="entry name" value="Phoshotransferase/anion transport protein"/>
    <property type="match status" value="1"/>
</dbReference>
<dbReference type="SUPFAM" id="SSF46785">
    <property type="entry name" value="Winged helix' DNA-binding domain"/>
    <property type="match status" value="2"/>
</dbReference>
<gene>
    <name evidence="9" type="ORF">GGR02_002321</name>
</gene>
<dbReference type="EMBL" id="JACIDE010000016">
    <property type="protein sequence ID" value="MBB4074554.1"/>
    <property type="molecule type" value="Genomic_DNA"/>
</dbReference>
<dbReference type="InterPro" id="IPR013196">
    <property type="entry name" value="HTH_11"/>
</dbReference>
<evidence type="ECO:0000259" key="8">
    <source>
        <dbReference type="PROSITE" id="PS51372"/>
    </source>
</evidence>
<dbReference type="PROSITE" id="PS51099">
    <property type="entry name" value="PTS_EIIB_TYPE_2"/>
    <property type="match status" value="1"/>
</dbReference>
<dbReference type="InterPro" id="IPR007737">
    <property type="entry name" value="Mga_HTH"/>
</dbReference>
<protein>
    <submittedName>
        <fullName evidence="9">Mannitol operon transcriptional antiterminator</fullName>
    </submittedName>
</protein>
<dbReference type="Pfam" id="PF00874">
    <property type="entry name" value="PRD"/>
    <property type="match status" value="2"/>
</dbReference>
<name>A0A840DNA0_9BACL</name>
<dbReference type="GO" id="GO:0006355">
    <property type="term" value="P:regulation of DNA-templated transcription"/>
    <property type="evidence" value="ECO:0007669"/>
    <property type="project" value="InterPro"/>
</dbReference>
<evidence type="ECO:0000313" key="9">
    <source>
        <dbReference type="EMBL" id="MBB4074554.1"/>
    </source>
</evidence>
<dbReference type="SUPFAM" id="SSF63520">
    <property type="entry name" value="PTS-regulatory domain, PRD"/>
    <property type="match status" value="2"/>
</dbReference>
<evidence type="ECO:0000259" key="6">
    <source>
        <dbReference type="PROSITE" id="PS51094"/>
    </source>
</evidence>
<evidence type="ECO:0000256" key="1">
    <source>
        <dbReference type="ARBA" id="ARBA00022679"/>
    </source>
</evidence>
<dbReference type="Pfam" id="PF05043">
    <property type="entry name" value="Mga"/>
    <property type="match status" value="1"/>
</dbReference>
<reference evidence="9 10" key="1">
    <citation type="submission" date="2020-08" db="EMBL/GenBank/DDBJ databases">
        <title>Genomic Encyclopedia of Type Strains, Phase IV (KMG-IV): sequencing the most valuable type-strain genomes for metagenomic binning, comparative biology and taxonomic classification.</title>
        <authorList>
            <person name="Goeker M."/>
        </authorList>
    </citation>
    <scope>NUCLEOTIDE SEQUENCE [LARGE SCALE GENOMIC DNA]</scope>
    <source>
        <strain evidence="9 10">DSM 17075</strain>
    </source>
</reference>
<dbReference type="GO" id="GO:0009401">
    <property type="term" value="P:phosphoenolpyruvate-dependent sugar phosphotransferase system"/>
    <property type="evidence" value="ECO:0007669"/>
    <property type="project" value="InterPro"/>
</dbReference>
<dbReference type="Gene3D" id="1.10.10.10">
    <property type="entry name" value="Winged helix-like DNA-binding domain superfamily/Winged helix DNA-binding domain"/>
    <property type="match status" value="2"/>
</dbReference>
<feature type="domain" description="PTS EIIA type-2" evidence="6">
    <location>
        <begin position="580"/>
        <end position="727"/>
    </location>
</feature>
<evidence type="ECO:0000256" key="5">
    <source>
        <dbReference type="ARBA" id="ARBA00023163"/>
    </source>
</evidence>
<dbReference type="InterPro" id="IPR036095">
    <property type="entry name" value="PTS_EIIB-like_sf"/>
</dbReference>
<feature type="domain" description="PTS EIIB type-2" evidence="7">
    <location>
        <begin position="467"/>
        <end position="555"/>
    </location>
</feature>
<dbReference type="InterPro" id="IPR016152">
    <property type="entry name" value="PTrfase/Anion_transptr"/>
</dbReference>
<keyword evidence="5" id="KW-0804">Transcription</keyword>
<dbReference type="Pfam" id="PF08279">
    <property type="entry name" value="HTH_11"/>
    <property type="match status" value="1"/>
</dbReference>
<dbReference type="PANTHER" id="PTHR30185:SF18">
    <property type="entry name" value="TRANSCRIPTIONAL REGULATOR MTLR"/>
    <property type="match status" value="1"/>
</dbReference>
<dbReference type="InterPro" id="IPR036388">
    <property type="entry name" value="WH-like_DNA-bd_sf"/>
</dbReference>
<keyword evidence="3" id="KW-0805">Transcription regulation</keyword>
<dbReference type="InterPro" id="IPR036390">
    <property type="entry name" value="WH_DNA-bd_sf"/>
</dbReference>
<dbReference type="SUPFAM" id="SSF52794">
    <property type="entry name" value="PTS system IIB component-like"/>
    <property type="match status" value="1"/>
</dbReference>
<dbReference type="PROSITE" id="PS51372">
    <property type="entry name" value="PRD_2"/>
    <property type="match status" value="2"/>
</dbReference>
<dbReference type="InterPro" id="IPR050661">
    <property type="entry name" value="BglG_antiterminators"/>
</dbReference>
<dbReference type="Gene3D" id="1.10.1790.10">
    <property type="entry name" value="PRD domain"/>
    <property type="match status" value="2"/>
</dbReference>
<dbReference type="InterPro" id="IPR013011">
    <property type="entry name" value="PTS_EIIB_2"/>
</dbReference>
<dbReference type="Gene3D" id="3.40.50.2300">
    <property type="match status" value="1"/>
</dbReference>
<evidence type="ECO:0000313" key="10">
    <source>
        <dbReference type="Proteomes" id="UP000559598"/>
    </source>
</evidence>
<dbReference type="CDD" id="cd05568">
    <property type="entry name" value="PTS_IIB_bgl_like"/>
    <property type="match status" value="1"/>
</dbReference>